<proteinExistence type="evidence at transcript level"/>
<evidence type="ECO:0000259" key="12">
    <source>
        <dbReference type="Pfam" id="PF11721"/>
    </source>
</evidence>
<dbReference type="OrthoDB" id="10013439at2759"/>
<evidence type="ECO:0000256" key="9">
    <source>
        <dbReference type="ARBA" id="ARBA00023277"/>
    </source>
</evidence>
<gene>
    <name evidence="13" type="primary">CG9257-RA</name>
</gene>
<comment type="subcellular location">
    <subcellularLocation>
        <location evidence="1">Endoplasmic reticulum membrane</location>
        <topology evidence="1">Single-pass type I membrane protein</topology>
    </subcellularLocation>
</comment>
<keyword evidence="9" id="KW-0119">Carbohydrate metabolism</keyword>
<feature type="compositionally biased region" description="Basic and acidic residues" evidence="10">
    <location>
        <begin position="287"/>
        <end position="316"/>
    </location>
</feature>
<feature type="compositionally biased region" description="Acidic residues" evidence="10">
    <location>
        <begin position="317"/>
        <end position="335"/>
    </location>
</feature>
<evidence type="ECO:0000313" key="13">
    <source>
        <dbReference type="EMBL" id="AGT99998.1"/>
    </source>
</evidence>
<evidence type="ECO:0000256" key="4">
    <source>
        <dbReference type="ARBA" id="ARBA00022729"/>
    </source>
</evidence>
<dbReference type="ExpressionAtlas" id="T1W1L4">
    <property type="expression patterns" value="baseline and differential"/>
</dbReference>
<feature type="transmembrane region" description="Helical" evidence="11">
    <location>
        <begin position="373"/>
        <end position="392"/>
    </location>
</feature>
<evidence type="ECO:0000256" key="5">
    <source>
        <dbReference type="ARBA" id="ARBA00022824"/>
    </source>
</evidence>
<evidence type="ECO:0000256" key="1">
    <source>
        <dbReference type="ARBA" id="ARBA00004115"/>
    </source>
</evidence>
<dbReference type="PANTHER" id="PTHR13460:SF0">
    <property type="entry name" value="MALECTIN"/>
    <property type="match status" value="1"/>
</dbReference>
<keyword evidence="7 11" id="KW-0472">Membrane</keyword>
<feature type="domain" description="Malectin" evidence="12">
    <location>
        <begin position="107"/>
        <end position="269"/>
    </location>
</feature>
<keyword evidence="5" id="KW-0256">Endoplasmic reticulum</keyword>
<dbReference type="EMBL" id="BT150221">
    <property type="protein sequence ID" value="AGT99998.1"/>
    <property type="molecule type" value="mRNA"/>
</dbReference>
<dbReference type="InterPro" id="IPR021720">
    <property type="entry name" value="Malectin_dom"/>
</dbReference>
<name>T1W1L4_DROME</name>
<dbReference type="AlphaFoldDB" id="T1W1L4"/>
<organism evidence="13">
    <name type="scientific">Drosophila melanogaster</name>
    <name type="common">Fruit fly</name>
    <dbReference type="NCBI Taxonomy" id="7227"/>
    <lineage>
        <taxon>Eukaryota</taxon>
        <taxon>Metazoa</taxon>
        <taxon>Ecdysozoa</taxon>
        <taxon>Arthropoda</taxon>
        <taxon>Hexapoda</taxon>
        <taxon>Insecta</taxon>
        <taxon>Pterygota</taxon>
        <taxon>Neoptera</taxon>
        <taxon>Endopterygota</taxon>
        <taxon>Diptera</taxon>
        <taxon>Brachycera</taxon>
        <taxon>Muscomorpha</taxon>
        <taxon>Ephydroidea</taxon>
        <taxon>Drosophilidae</taxon>
        <taxon>Drosophila</taxon>
        <taxon>Sophophora</taxon>
    </lineage>
</organism>
<evidence type="ECO:0000256" key="3">
    <source>
        <dbReference type="ARBA" id="ARBA00022692"/>
    </source>
</evidence>
<reference evidence="13" key="1">
    <citation type="submission" date="2013-08" db="EMBL/GenBank/DDBJ databases">
        <authorList>
            <person name="Carlson J."/>
            <person name="Booth B."/>
            <person name="Frise E."/>
            <person name="Park S."/>
            <person name="Wan K."/>
            <person name="Yu C."/>
            <person name="Celniker S."/>
        </authorList>
    </citation>
    <scope>NUCLEOTIDE SEQUENCE</scope>
</reference>
<evidence type="ECO:0000256" key="8">
    <source>
        <dbReference type="ARBA" id="ARBA00023180"/>
    </source>
</evidence>
<dbReference type="Bgee" id="FBgn0032916">
    <property type="expression patterns" value="Expressed in egg chamber and 59 other cell types or tissues"/>
</dbReference>
<feature type="non-terminal residue" evidence="13">
    <location>
        <position position="1"/>
    </location>
</feature>
<protein>
    <submittedName>
        <fullName evidence="13">FI23935p1</fullName>
    </submittedName>
</protein>
<dbReference type="PANTHER" id="PTHR13460">
    <property type="match status" value="1"/>
</dbReference>
<dbReference type="GO" id="GO:0005789">
    <property type="term" value="C:endoplasmic reticulum membrane"/>
    <property type="evidence" value="ECO:0007669"/>
    <property type="project" value="UniProtKB-SubCell"/>
</dbReference>
<comment type="similarity">
    <text evidence="2">Belongs to the malectin family.</text>
</comment>
<dbReference type="VEuPathDB" id="VectorBase:FBgn0032916"/>
<feature type="region of interest" description="Disordered" evidence="10">
    <location>
        <begin position="287"/>
        <end position="368"/>
    </location>
</feature>
<evidence type="ECO:0000256" key="2">
    <source>
        <dbReference type="ARBA" id="ARBA00009141"/>
    </source>
</evidence>
<keyword evidence="4" id="KW-0732">Signal</keyword>
<accession>T1W1L4</accession>
<evidence type="ECO:0000256" key="6">
    <source>
        <dbReference type="ARBA" id="ARBA00022989"/>
    </source>
</evidence>
<keyword evidence="3 11" id="KW-0812">Transmembrane</keyword>
<evidence type="ECO:0000256" key="11">
    <source>
        <dbReference type="SAM" id="Phobius"/>
    </source>
</evidence>
<evidence type="ECO:0000256" key="10">
    <source>
        <dbReference type="SAM" id="MobiDB-lite"/>
    </source>
</evidence>
<keyword evidence="6 11" id="KW-1133">Transmembrane helix</keyword>
<dbReference type="InterPro" id="IPR039155">
    <property type="entry name" value="MLEC"/>
</dbReference>
<dbReference type="HOGENOM" id="CLU_065446_1_0_1"/>
<sequence length="394" mass="45047">VYISIRVCKWIYSGPENLSVIARRRNLPRIQYRKIKRPEKRLREAREMQQGELRRKKTTTIADMCNVACKTGIFRNYLRASGQRTWMSVLLVLVLMGTFTAAEPLKVIYAVNAGGDEHTDLNGVQYDADPLKGVGIASDYGKHLLMIGRVQEHDEVLYRTERYHTTTFGYDLPSDGDGDYALIMKFCEVYFDAPQKKVFDVLLNRKHTVVRQLDIYNEVGRGSAHDEIVYFKINNGRLNYEGEVSDVRNGRLRLDFIKGALDNPKINAFALLKGDISQVPRMHGTEATERIKPEGKLNAEQKKAQQVERVVRNQRDDIDEDDEDLDDEEFEEELSEQNVDKLGSDQPSLQSDTKRSYSGPRQPNPYSMDDSSILLPVFIAIGAFIPLLFCLCKL</sequence>
<feature type="transmembrane region" description="Helical" evidence="11">
    <location>
        <begin position="85"/>
        <end position="102"/>
    </location>
</feature>
<evidence type="ECO:0000256" key="7">
    <source>
        <dbReference type="ARBA" id="ARBA00023136"/>
    </source>
</evidence>
<dbReference type="GO" id="GO:0030246">
    <property type="term" value="F:carbohydrate binding"/>
    <property type="evidence" value="ECO:0007669"/>
    <property type="project" value="InterPro"/>
</dbReference>
<dbReference type="Pfam" id="PF11721">
    <property type="entry name" value="Malectin"/>
    <property type="match status" value="1"/>
</dbReference>
<dbReference type="Gene3D" id="2.60.120.430">
    <property type="entry name" value="Galactose-binding lectin"/>
    <property type="match status" value="1"/>
</dbReference>
<keyword evidence="8" id="KW-0325">Glycoprotein</keyword>